<reference evidence="3 4" key="1">
    <citation type="journal article" date="2013" name="Curr. Biol.">
        <title>The Genome of the Foraminiferan Reticulomyxa filosa.</title>
        <authorList>
            <person name="Glockner G."/>
            <person name="Hulsmann N."/>
            <person name="Schleicher M."/>
            <person name="Noegel A.A."/>
            <person name="Eichinger L."/>
            <person name="Gallinger C."/>
            <person name="Pawlowski J."/>
            <person name="Sierra R."/>
            <person name="Euteneuer U."/>
            <person name="Pillet L."/>
            <person name="Moustafa A."/>
            <person name="Platzer M."/>
            <person name="Groth M."/>
            <person name="Szafranski K."/>
            <person name="Schliwa M."/>
        </authorList>
    </citation>
    <scope>NUCLEOTIDE SEQUENCE [LARGE SCALE GENOMIC DNA]</scope>
</reference>
<evidence type="ECO:0000313" key="4">
    <source>
        <dbReference type="Proteomes" id="UP000023152"/>
    </source>
</evidence>
<organism evidence="3 4">
    <name type="scientific">Reticulomyxa filosa</name>
    <dbReference type="NCBI Taxonomy" id="46433"/>
    <lineage>
        <taxon>Eukaryota</taxon>
        <taxon>Sar</taxon>
        <taxon>Rhizaria</taxon>
        <taxon>Retaria</taxon>
        <taxon>Foraminifera</taxon>
        <taxon>Monothalamids</taxon>
        <taxon>Reticulomyxidae</taxon>
        <taxon>Reticulomyxa</taxon>
    </lineage>
</organism>
<feature type="compositionally biased region" description="Basic and acidic residues" evidence="1">
    <location>
        <begin position="99"/>
        <end position="116"/>
    </location>
</feature>
<proteinExistence type="predicted"/>
<comment type="caution">
    <text evidence="3">The sequence shown here is derived from an EMBL/GenBank/DDBJ whole genome shotgun (WGS) entry which is preliminary data.</text>
</comment>
<feature type="region of interest" description="Disordered" evidence="1">
    <location>
        <begin position="1"/>
        <end position="78"/>
    </location>
</feature>
<dbReference type="AlphaFoldDB" id="X6P1J5"/>
<feature type="compositionally biased region" description="Low complexity" evidence="1">
    <location>
        <begin position="19"/>
        <end position="39"/>
    </location>
</feature>
<keyword evidence="4" id="KW-1185">Reference proteome</keyword>
<feature type="transmembrane region" description="Helical" evidence="2">
    <location>
        <begin position="130"/>
        <end position="150"/>
    </location>
</feature>
<dbReference type="EMBL" id="ASPP01004948">
    <property type="protein sequence ID" value="ETO31417.1"/>
    <property type="molecule type" value="Genomic_DNA"/>
</dbReference>
<protein>
    <submittedName>
        <fullName evidence="3">Uncharacterized protein</fullName>
    </submittedName>
</protein>
<feature type="compositionally biased region" description="Low complexity" evidence="1">
    <location>
        <begin position="52"/>
        <end position="73"/>
    </location>
</feature>
<evidence type="ECO:0000256" key="1">
    <source>
        <dbReference type="SAM" id="MobiDB-lite"/>
    </source>
</evidence>
<keyword evidence="2" id="KW-0812">Transmembrane</keyword>
<evidence type="ECO:0000313" key="3">
    <source>
        <dbReference type="EMBL" id="ETO31417.1"/>
    </source>
</evidence>
<keyword evidence="2" id="KW-1133">Transmembrane helix</keyword>
<keyword evidence="2" id="KW-0472">Membrane</keyword>
<gene>
    <name evidence="3" type="ORF">RFI_05706</name>
</gene>
<name>X6P1J5_RETFI</name>
<sequence length="163" mass="18458">MDMTAKAVSGNISFPSDVNSNAISNGNNENTNKNDNSGNRQVSDGDTHNFKDNTNTNTNNTGTNSNPNTNINDTDADQPVAKLKKKSSLIFDETDVSMEENRFRDPKNEKRGESKQKRNYKLLHKSKSDIFLFFFILLFFYVEIYAQIALTNFVLQITPCKFI</sequence>
<accession>X6P1J5</accession>
<dbReference type="Proteomes" id="UP000023152">
    <property type="component" value="Unassembled WGS sequence"/>
</dbReference>
<evidence type="ECO:0000256" key="2">
    <source>
        <dbReference type="SAM" id="Phobius"/>
    </source>
</evidence>
<feature type="region of interest" description="Disordered" evidence="1">
    <location>
        <begin position="97"/>
        <end position="116"/>
    </location>
</feature>